<comment type="caution">
    <text evidence="2">The sequence shown here is derived from an EMBL/GenBank/DDBJ whole genome shotgun (WGS) entry which is preliminary data.</text>
</comment>
<evidence type="ECO:0000313" key="2">
    <source>
        <dbReference type="EMBL" id="EKT4442468.1"/>
    </source>
</evidence>
<dbReference type="Proteomes" id="UP001214521">
    <property type="component" value="Unassembled WGS sequence"/>
</dbReference>
<dbReference type="InterPro" id="IPR009339">
    <property type="entry name" value="DUF998"/>
</dbReference>
<keyword evidence="1" id="KW-0812">Transmembrane</keyword>
<feature type="transmembrane region" description="Helical" evidence="1">
    <location>
        <begin position="119"/>
        <end position="138"/>
    </location>
</feature>
<name>A0AAI9CCZ1_STEMA</name>
<evidence type="ECO:0000256" key="1">
    <source>
        <dbReference type="SAM" id="Phobius"/>
    </source>
</evidence>
<protein>
    <submittedName>
        <fullName evidence="2">DUF998 domain-containing protein</fullName>
    </submittedName>
</protein>
<dbReference type="Pfam" id="PF06197">
    <property type="entry name" value="DUF998"/>
    <property type="match status" value="1"/>
</dbReference>
<accession>A0AAI9CCZ1</accession>
<feature type="transmembrane region" description="Helical" evidence="1">
    <location>
        <begin position="150"/>
        <end position="171"/>
    </location>
</feature>
<sequence length="200" mass="20647">MSSLSPLLRLSGVIAALLFVLAVMGFGSGLEGYAQARHPVALLGARGVPHALAFNLLGFVLPGLLAVVVAECLRRRLPASAGWAPRVGSQMLLLGGLAFAAMGLLPLDVDDLHGPASQLHASAWMVWVLGFVAGTLLLGISRLRQARGRALGGVAVACGVLAALAAFALQGVLPAPLAQRLAFACWAVWLALVLPLSRPR</sequence>
<feature type="transmembrane region" description="Helical" evidence="1">
    <location>
        <begin position="177"/>
        <end position="196"/>
    </location>
</feature>
<gene>
    <name evidence="2" type="ORF">QEK83_003151</name>
</gene>
<feature type="transmembrane region" description="Helical" evidence="1">
    <location>
        <begin position="7"/>
        <end position="30"/>
    </location>
</feature>
<organism evidence="2 3">
    <name type="scientific">Stenotrophomonas maltophilia</name>
    <name type="common">Pseudomonas maltophilia</name>
    <name type="synonym">Xanthomonas maltophilia</name>
    <dbReference type="NCBI Taxonomy" id="40324"/>
    <lineage>
        <taxon>Bacteria</taxon>
        <taxon>Pseudomonadati</taxon>
        <taxon>Pseudomonadota</taxon>
        <taxon>Gammaproteobacteria</taxon>
        <taxon>Lysobacterales</taxon>
        <taxon>Lysobacteraceae</taxon>
        <taxon>Stenotrophomonas</taxon>
        <taxon>Stenotrophomonas maltophilia group</taxon>
    </lineage>
</organism>
<keyword evidence="1" id="KW-0472">Membrane</keyword>
<proteinExistence type="predicted"/>
<feature type="transmembrane region" description="Helical" evidence="1">
    <location>
        <begin position="50"/>
        <end position="70"/>
    </location>
</feature>
<dbReference type="RefSeq" id="WP_164158969.1">
    <property type="nucleotide sequence ID" value="NZ_JALBDF010000012.1"/>
</dbReference>
<feature type="transmembrane region" description="Helical" evidence="1">
    <location>
        <begin position="91"/>
        <end position="107"/>
    </location>
</feature>
<dbReference type="EMBL" id="ABLOMU010000041">
    <property type="protein sequence ID" value="EKT4442468.1"/>
    <property type="molecule type" value="Genomic_DNA"/>
</dbReference>
<dbReference type="AlphaFoldDB" id="A0AAI9CCZ1"/>
<reference evidence="2" key="1">
    <citation type="submission" date="2022-07" db="EMBL/GenBank/DDBJ databases">
        <authorList>
            <consortium name="Clinical and Environmental Microbiology Branch: Whole genome sequencing antimicrobial resistance pathogens in the healthcare setting"/>
        </authorList>
    </citation>
    <scope>NUCLEOTIDE SEQUENCE</scope>
    <source>
        <strain evidence="2">Stenotrophomonas_maltophilia_2021CK-00905</strain>
    </source>
</reference>
<evidence type="ECO:0000313" key="3">
    <source>
        <dbReference type="Proteomes" id="UP001214521"/>
    </source>
</evidence>
<keyword evidence="1" id="KW-1133">Transmembrane helix</keyword>